<sequence length="470" mass="52757">MSSVPKRPKLDGAPADGNTSAGNNEEESEALEQIDACQNEIDALNEKASEEILKVEQKYNKLRKPCYEKRSELVKRIPNFWVTSFINHPQVSGILDEEEEECLHALNKLEVEEFEDIKSGYRINFHFDENPYFENKVLTKEFHLNSAAATENGEWPASTSTPIKWKEGKNLLKQLLTKPYGNKKKRNSEYKTFFDWFSDNTDPVNDEIAELIKDDLWPNPLQYYLVPDIEVEPEDEEDNEENEDEDIDDEDGEGEEEDEDEGFTKNSLIPQSRALSSTAAQAMVKPPLQVFGLEGRYATALYSAATKLNQLDQVEKDLIALQSTIRSDRKLRESVTSPIINKKVMGTALKEASEKLRFAPATGNLLGLLADNGRLKKLDTVINAFRTIMAAHRGEVVCEVVTAKPLDSSQSKQLEGALKSFLKGNESLKITSRVDPSIIGGLIVSIGDKYVDMSIATKVKLYNDVIQTAA</sequence>
<feature type="region of interest" description="Disordered" evidence="14">
    <location>
        <begin position="1"/>
        <end position="31"/>
    </location>
</feature>
<dbReference type="Pfam" id="PF00213">
    <property type="entry name" value="OSCP"/>
    <property type="match status" value="1"/>
</dbReference>
<keyword evidence="5" id="KW-0375">Hydrogen ion transport</keyword>
<evidence type="ECO:0000256" key="5">
    <source>
        <dbReference type="ARBA" id="ARBA00022781"/>
    </source>
</evidence>
<gene>
    <name evidence="15" type="ORF">M5D96_000747</name>
</gene>
<keyword evidence="6" id="KW-0999">Mitochondrion inner membrane</keyword>
<evidence type="ECO:0000256" key="3">
    <source>
        <dbReference type="ARBA" id="ARBA00009947"/>
    </source>
</evidence>
<proteinExistence type="inferred from homology"/>
<evidence type="ECO:0000256" key="12">
    <source>
        <dbReference type="ARBA" id="ARBA00033369"/>
    </source>
</evidence>
<evidence type="ECO:0000256" key="8">
    <source>
        <dbReference type="ARBA" id="ARBA00023065"/>
    </source>
</evidence>
<dbReference type="InterPro" id="IPR002164">
    <property type="entry name" value="NAP_family"/>
</dbReference>
<dbReference type="EMBL" id="JAMKOV010000001">
    <property type="protein sequence ID" value="KAI8044577.1"/>
    <property type="molecule type" value="Genomic_DNA"/>
</dbReference>
<dbReference type="PANTHER" id="PTHR11875">
    <property type="entry name" value="TESTIS-SPECIFIC Y-ENCODED PROTEIN"/>
    <property type="match status" value="1"/>
</dbReference>
<dbReference type="Gene3D" id="3.30.1120.90">
    <property type="entry name" value="Nucleosome assembly protein"/>
    <property type="match status" value="1"/>
</dbReference>
<protein>
    <recommendedName>
        <fullName evidence="12">Oligomycin sensitivity conferral protein</fullName>
    </recommendedName>
</protein>
<keyword evidence="4" id="KW-0813">Transport</keyword>
<keyword evidence="9" id="KW-0496">Mitochondrion</keyword>
<reference evidence="15" key="1">
    <citation type="journal article" date="2023" name="Genome Biol. Evol.">
        <title>Long-read-based Genome Assembly of Drosophila gunungcola Reveals Fewer Chemosensory Genes in Flower-breeding Species.</title>
        <authorList>
            <person name="Negi A."/>
            <person name="Liao B.Y."/>
            <person name="Yeh S.D."/>
        </authorList>
    </citation>
    <scope>NUCLEOTIDE SEQUENCE</scope>
    <source>
        <strain evidence="15">Sukarami</strain>
    </source>
</reference>
<evidence type="ECO:0000256" key="2">
    <source>
        <dbReference type="ARBA" id="ARBA00007046"/>
    </source>
</evidence>
<dbReference type="GO" id="GO:0006334">
    <property type="term" value="P:nucleosome assembly"/>
    <property type="evidence" value="ECO:0007669"/>
    <property type="project" value="InterPro"/>
</dbReference>
<keyword evidence="16" id="KW-1185">Reference proteome</keyword>
<evidence type="ECO:0000256" key="9">
    <source>
        <dbReference type="ARBA" id="ARBA00023128"/>
    </source>
</evidence>
<evidence type="ECO:0000256" key="4">
    <source>
        <dbReference type="ARBA" id="ARBA00022448"/>
    </source>
</evidence>
<dbReference type="Proteomes" id="UP001059596">
    <property type="component" value="Chromosome 3R"/>
</dbReference>
<comment type="similarity">
    <text evidence="2">Belongs to the ATPase delta chain family.</text>
</comment>
<feature type="region of interest" description="Disordered" evidence="14">
    <location>
        <begin position="231"/>
        <end position="269"/>
    </location>
</feature>
<dbReference type="FunFam" id="1.10.520.20:FF:000002">
    <property type="entry name" value="ATP synthase subunit O, mitochondrial"/>
    <property type="match status" value="1"/>
</dbReference>
<keyword evidence="10" id="KW-0472">Membrane</keyword>
<evidence type="ECO:0000313" key="15">
    <source>
        <dbReference type="EMBL" id="KAI8044577.1"/>
    </source>
</evidence>
<dbReference type="FunFam" id="3.30.1120.90:FF:000002">
    <property type="entry name" value="Testis-specific Y-encoded-like protein 2"/>
    <property type="match status" value="1"/>
</dbReference>
<dbReference type="InterPro" id="IPR026015">
    <property type="entry name" value="ATP_synth_OSCP/delta_N_sf"/>
</dbReference>
<keyword evidence="11" id="KW-0066">ATP synthesis</keyword>
<dbReference type="InterPro" id="IPR037231">
    <property type="entry name" value="NAP-like_sf"/>
</dbReference>
<dbReference type="InterPro" id="IPR000711">
    <property type="entry name" value="ATPase_OSCP/dsu"/>
</dbReference>
<evidence type="ECO:0000256" key="13">
    <source>
        <dbReference type="RuleBase" id="RU003876"/>
    </source>
</evidence>
<feature type="compositionally biased region" description="Acidic residues" evidence="14">
    <location>
        <begin position="231"/>
        <end position="261"/>
    </location>
</feature>
<evidence type="ECO:0000256" key="7">
    <source>
        <dbReference type="ARBA" id="ARBA00022946"/>
    </source>
</evidence>
<organism evidence="15 16">
    <name type="scientific">Drosophila gunungcola</name>
    <name type="common">fruit fly</name>
    <dbReference type="NCBI Taxonomy" id="103775"/>
    <lineage>
        <taxon>Eukaryota</taxon>
        <taxon>Metazoa</taxon>
        <taxon>Ecdysozoa</taxon>
        <taxon>Arthropoda</taxon>
        <taxon>Hexapoda</taxon>
        <taxon>Insecta</taxon>
        <taxon>Pterygota</taxon>
        <taxon>Neoptera</taxon>
        <taxon>Endopterygota</taxon>
        <taxon>Diptera</taxon>
        <taxon>Brachycera</taxon>
        <taxon>Muscomorpha</taxon>
        <taxon>Ephydroidea</taxon>
        <taxon>Drosophilidae</taxon>
        <taxon>Drosophila</taxon>
        <taxon>Sophophora</taxon>
    </lineage>
</organism>
<evidence type="ECO:0000256" key="14">
    <source>
        <dbReference type="SAM" id="MobiDB-lite"/>
    </source>
</evidence>
<dbReference type="AlphaFoldDB" id="A0A9P9YWV6"/>
<dbReference type="PRINTS" id="PR00125">
    <property type="entry name" value="ATPASEDELTA"/>
</dbReference>
<dbReference type="NCBIfam" id="TIGR01145">
    <property type="entry name" value="ATP_synt_delta"/>
    <property type="match status" value="1"/>
</dbReference>
<accession>A0A9P9YWV6</accession>
<evidence type="ECO:0000256" key="1">
    <source>
        <dbReference type="ARBA" id="ARBA00004273"/>
    </source>
</evidence>
<dbReference type="GO" id="GO:0005634">
    <property type="term" value="C:nucleus"/>
    <property type="evidence" value="ECO:0007669"/>
    <property type="project" value="InterPro"/>
</dbReference>
<evidence type="ECO:0000256" key="6">
    <source>
        <dbReference type="ARBA" id="ARBA00022792"/>
    </source>
</evidence>
<name>A0A9P9YWV6_9MUSC</name>
<evidence type="ECO:0000256" key="10">
    <source>
        <dbReference type="ARBA" id="ARBA00023136"/>
    </source>
</evidence>
<evidence type="ECO:0000256" key="11">
    <source>
        <dbReference type="ARBA" id="ARBA00023310"/>
    </source>
</evidence>
<dbReference type="Gene3D" id="1.10.520.20">
    <property type="entry name" value="N-terminal domain of the delta subunit of the F1F0-ATP synthase"/>
    <property type="match status" value="1"/>
</dbReference>
<dbReference type="GO" id="GO:0046933">
    <property type="term" value="F:proton-transporting ATP synthase activity, rotational mechanism"/>
    <property type="evidence" value="ECO:0007669"/>
    <property type="project" value="InterPro"/>
</dbReference>
<comment type="subcellular location">
    <subcellularLocation>
        <location evidence="1">Mitochondrion inner membrane</location>
    </subcellularLocation>
</comment>
<dbReference type="SUPFAM" id="SSF143113">
    <property type="entry name" value="NAP-like"/>
    <property type="match status" value="1"/>
</dbReference>
<dbReference type="Gene3D" id="1.20.5.1500">
    <property type="match status" value="1"/>
</dbReference>
<dbReference type="GO" id="GO:0005743">
    <property type="term" value="C:mitochondrial inner membrane"/>
    <property type="evidence" value="ECO:0007669"/>
    <property type="project" value="UniProtKB-SubCell"/>
</dbReference>
<comment type="caution">
    <text evidence="15">The sequence shown here is derived from an EMBL/GenBank/DDBJ whole genome shotgun (WGS) entry which is preliminary data.</text>
</comment>
<keyword evidence="8" id="KW-0406">Ion transport</keyword>
<dbReference type="HAMAP" id="MF_01416">
    <property type="entry name" value="ATP_synth_delta_bact"/>
    <property type="match status" value="1"/>
</dbReference>
<comment type="similarity">
    <text evidence="3 13">Belongs to the nucleosome assembly protein (NAP) family.</text>
</comment>
<keyword evidence="7" id="KW-0809">Transit peptide</keyword>
<dbReference type="Pfam" id="PF00956">
    <property type="entry name" value="NAP"/>
    <property type="match status" value="1"/>
</dbReference>
<evidence type="ECO:0000313" key="16">
    <source>
        <dbReference type="Proteomes" id="UP001059596"/>
    </source>
</evidence>
<dbReference type="SUPFAM" id="SSF47928">
    <property type="entry name" value="N-terminal domain of the delta subunit of the F1F0-ATP synthase"/>
    <property type="match status" value="1"/>
</dbReference>